<dbReference type="CDD" id="cd05382">
    <property type="entry name" value="CAP_GAPR1-like"/>
    <property type="match status" value="2"/>
</dbReference>
<feature type="compositionally biased region" description="Polar residues" evidence="1">
    <location>
        <begin position="1288"/>
        <end position="1300"/>
    </location>
</feature>
<feature type="chain" id="PRO_5042277343" evidence="2">
    <location>
        <begin position="22"/>
        <end position="1805"/>
    </location>
</feature>
<dbReference type="SUPFAM" id="SSF82895">
    <property type="entry name" value="TSP-1 type 1 repeat"/>
    <property type="match status" value="1"/>
</dbReference>
<dbReference type="Pfam" id="PF00188">
    <property type="entry name" value="CAP"/>
    <property type="match status" value="2"/>
</dbReference>
<gene>
    <name evidence="4" type="ORF">P5673_030052</name>
</gene>
<dbReference type="InterPro" id="IPR000884">
    <property type="entry name" value="TSP1_rpt"/>
</dbReference>
<organism evidence="4 5">
    <name type="scientific">Acropora cervicornis</name>
    <name type="common">Staghorn coral</name>
    <dbReference type="NCBI Taxonomy" id="6130"/>
    <lineage>
        <taxon>Eukaryota</taxon>
        <taxon>Metazoa</taxon>
        <taxon>Cnidaria</taxon>
        <taxon>Anthozoa</taxon>
        <taxon>Hexacorallia</taxon>
        <taxon>Scleractinia</taxon>
        <taxon>Astrocoeniina</taxon>
        <taxon>Acroporidae</taxon>
        <taxon>Acropora</taxon>
    </lineage>
</organism>
<feature type="region of interest" description="Disordered" evidence="1">
    <location>
        <begin position="1558"/>
        <end position="1583"/>
    </location>
</feature>
<dbReference type="InterPro" id="IPR036383">
    <property type="entry name" value="TSP1_rpt_sf"/>
</dbReference>
<dbReference type="InterPro" id="IPR035940">
    <property type="entry name" value="CAP_sf"/>
</dbReference>
<dbReference type="Pfam" id="PF00090">
    <property type="entry name" value="TSP_1"/>
    <property type="match status" value="1"/>
</dbReference>
<dbReference type="InterPro" id="IPR034113">
    <property type="entry name" value="SCP_GAPR1-like"/>
</dbReference>
<feature type="region of interest" description="Disordered" evidence="1">
    <location>
        <begin position="218"/>
        <end position="255"/>
    </location>
</feature>
<accession>A0AAD9PV79</accession>
<feature type="region of interest" description="Disordered" evidence="1">
    <location>
        <begin position="1462"/>
        <end position="1481"/>
    </location>
</feature>
<dbReference type="EMBL" id="JARQWQ010000125">
    <property type="protein sequence ID" value="KAK2549508.1"/>
    <property type="molecule type" value="Genomic_DNA"/>
</dbReference>
<feature type="compositionally biased region" description="Basic and acidic residues" evidence="1">
    <location>
        <begin position="1303"/>
        <end position="1318"/>
    </location>
</feature>
<dbReference type="InterPro" id="IPR014044">
    <property type="entry name" value="CAP_dom"/>
</dbReference>
<feature type="region of interest" description="Disordered" evidence="1">
    <location>
        <begin position="1399"/>
        <end position="1422"/>
    </location>
</feature>
<dbReference type="PANTHER" id="PTHR10334">
    <property type="entry name" value="CYSTEINE-RICH SECRETORY PROTEIN-RELATED"/>
    <property type="match status" value="1"/>
</dbReference>
<feature type="compositionally biased region" description="Basic and acidic residues" evidence="1">
    <location>
        <begin position="1008"/>
        <end position="1017"/>
    </location>
</feature>
<evidence type="ECO:0000313" key="5">
    <source>
        <dbReference type="Proteomes" id="UP001249851"/>
    </source>
</evidence>
<evidence type="ECO:0000313" key="4">
    <source>
        <dbReference type="EMBL" id="KAK2549508.1"/>
    </source>
</evidence>
<dbReference type="Gene3D" id="3.40.33.10">
    <property type="entry name" value="CAP"/>
    <property type="match status" value="2"/>
</dbReference>
<feature type="compositionally biased region" description="Basic and acidic residues" evidence="1">
    <location>
        <begin position="1186"/>
        <end position="1199"/>
    </location>
</feature>
<feature type="compositionally biased region" description="Low complexity" evidence="1">
    <location>
        <begin position="120"/>
        <end position="129"/>
    </location>
</feature>
<evidence type="ECO:0000259" key="3">
    <source>
        <dbReference type="SMART" id="SM00198"/>
    </source>
</evidence>
<name>A0AAD9PV79_ACRCE</name>
<feature type="compositionally biased region" description="Acidic residues" evidence="1">
    <location>
        <begin position="998"/>
        <end position="1007"/>
    </location>
</feature>
<feature type="region of interest" description="Disordered" evidence="1">
    <location>
        <begin position="1047"/>
        <end position="1097"/>
    </location>
</feature>
<reference evidence="4" key="2">
    <citation type="journal article" date="2023" name="Science">
        <title>Genomic signatures of disease resistance in endangered staghorn corals.</title>
        <authorList>
            <person name="Vollmer S.V."/>
            <person name="Selwyn J.D."/>
            <person name="Despard B.A."/>
            <person name="Roesel C.L."/>
        </authorList>
    </citation>
    <scope>NUCLEOTIDE SEQUENCE</scope>
    <source>
        <strain evidence="4">K2</strain>
    </source>
</reference>
<feature type="domain" description="SCP" evidence="3">
    <location>
        <begin position="1648"/>
        <end position="1782"/>
    </location>
</feature>
<feature type="domain" description="SCP" evidence="3">
    <location>
        <begin position="756"/>
        <end position="890"/>
    </location>
</feature>
<dbReference type="Proteomes" id="UP001249851">
    <property type="component" value="Unassembled WGS sequence"/>
</dbReference>
<keyword evidence="2" id="KW-0732">Signal</keyword>
<feature type="region of interest" description="Disordered" evidence="1">
    <location>
        <begin position="110"/>
        <end position="163"/>
    </location>
</feature>
<protein>
    <submittedName>
        <fullName evidence="4">Golgi-associated plant pathogenesis-related protein 1</fullName>
    </submittedName>
</protein>
<feature type="region of interest" description="Disordered" evidence="1">
    <location>
        <begin position="1136"/>
        <end position="1319"/>
    </location>
</feature>
<feature type="compositionally biased region" description="Basic and acidic residues" evidence="1">
    <location>
        <begin position="1071"/>
        <end position="1086"/>
    </location>
</feature>
<feature type="region of interest" description="Disordered" evidence="1">
    <location>
        <begin position="991"/>
        <end position="1031"/>
    </location>
</feature>
<reference evidence="4" key="1">
    <citation type="journal article" date="2023" name="G3 (Bethesda)">
        <title>Whole genome assembly and annotation of the endangered Caribbean coral Acropora cervicornis.</title>
        <authorList>
            <person name="Selwyn J.D."/>
            <person name="Vollmer S.V."/>
        </authorList>
    </citation>
    <scope>NUCLEOTIDE SEQUENCE</scope>
    <source>
        <strain evidence="4">K2</strain>
    </source>
</reference>
<comment type="caution">
    <text evidence="4">The sequence shown here is derived from an EMBL/GenBank/DDBJ whole genome shotgun (WGS) entry which is preliminary data.</text>
</comment>
<keyword evidence="5" id="KW-1185">Reference proteome</keyword>
<dbReference type="SMART" id="SM00209">
    <property type="entry name" value="TSP1"/>
    <property type="match status" value="1"/>
</dbReference>
<feature type="compositionally biased region" description="Basic and acidic residues" evidence="1">
    <location>
        <begin position="1151"/>
        <end position="1178"/>
    </location>
</feature>
<sequence>MKPSQYLLLLLSLLWTEGFFGKETSHENKRAQEETARSANIGIKSQDIAITATGKSVINKDQDSGGSIKPAANLFDELPEVLQEEQHLTDTALDYSSKLSPLDQRLVKQFDSVTSRKNGDSSSRATSSTDAREEENNGNRNNRNLVEQVANDETGRNDEFNPIRDLKQDISTLRNGRLDKDFYSQISQIEGDQPTPSYVGKLSAMYDKNPMPEYSYKESFSDFSSDSGGQDKYNKFNPFEMPKDPSETPTSEFEDDRDKELFQDFSKNEHSPSDKSDLFSKIGKEVFLDYLNKQNASQSLENLKKEFLKKIKAGNSIHRESGSEPFLVNKLTATTSPGPFHFPTLPSQSNQLASGRISSSEALPTRTQQITGSLSVPNGISLGVKGNVFQDEQHIPTRMITDEQLPTVRQQSPTDAEMSNNLKNFETNSDKTALTNLPQSEVENSENKQFVTLKISGAGRPVSFRAGTSNDGSLLLKIPGNITLVDSNVNKDIPGEATSSHEENDKFRTGMASNDDQIDDYLSKSQENLFQEFAKKEKMIKGKMDNSNKELQGWQILGKTNAKINQDTTGHNFASNILQDDHVVASSVTPTQGRALNGLYILPTAIHELSELAPTKYHELSRVSFAGVGKSPPSKLLPPGLKMRQNVENDNMLSLKSFLTPSKFLEASPVNRASLDYGTDHISVNSPFNRRVSQDPHLLVTLETVFFLESLDNPWSPCTVTCGQGIQARARLCEGTQCKGYRTESKACFMQTCPEQIGRAGLRLHNKFRSWHNSPPLKWSSSLAAKAQRIAQEMAGDPIHLADLEAANSGINIASLKQDYDIAAEKATAQWYSEIKSYNFGKPRIRNSNKHFTQLIWRDSKKIGIGEAKSSDGRHTYVVALYDPPVTLEGRQDEDFHSFELFTETDEDISDNEQYNDVEQQASLADGSNKEGDYKLRSLPEYHVDTKADFEGNQEAIDWLMKDPNEYNVKSYVDSDDIGNSNSLNHFADVSYEHNDNDHDDDAETESEDHQTYESKINHATSTKDISVPRVNHDMYEDEVNIVDDRQSRNKGEWNDQLDNVDNEGYQFSVDENRRKDERSWQNKEEDPQDDIYDDKHSQYDFEKGSRETTLKNLNNRIRNQDAKLVDEVENFQDIDNSGHFDDSDILGNLDEQRDQPEHSGTTKDYDDNSYSREDNLLPRKRKAKNKDAESENESENHYANDIISISHPLKGEYPDIRGNKSDSKFDQTSKDNYENSNDRADKTFTEKAKAESKIGIDDSVDSVRNTEESDKIGKRKEKKANGKGNNESTTPYVTEQTFPKATHKELHSDSKGEEVKSSYKHNPANRHILFTTKSRKRYREENKSKEIKENEVISMNENVGIGNGNHHQDDKLVHLKGRHDKQIPTDSNALKNVTIITASSKEDNGQPPGNEESSRTSSASLEKQLAFKNQNQQRQKQLISTDVVIDHGKKVTAWIVNPQAGKHFTDNDKNKTQNSASGAYRGSLSEKKFSGVVTTLEKPLLTSQINNSKERNMVYNKLKDIESNLKGITQKQKLRSPLREPPIITELSAYLAEGKHDKTNQGRAPTTTGVRRDEANYAPPTNDYSLADLQRLQRIVSYLRGAAVTRSSPTKSYGFNPSSLSLKSLYYYPMHPTPQEESAATTGTKDELKEESLEEHNNLRHKHFAQPLSWSNALAKKAQKIANSLATKDFLTLDDLQEQQGESVAQVQYTNQHLAKRAIDKWYSEINSYSFSYPKINSKTKHFVQIVWKEAKEMGLAVARRPSGDYAFVVALYSPAINSKKHLQQNVLRPGVGNDLYSTFKRRR</sequence>
<dbReference type="InterPro" id="IPR001283">
    <property type="entry name" value="CRISP-related"/>
</dbReference>
<evidence type="ECO:0000256" key="2">
    <source>
        <dbReference type="SAM" id="SignalP"/>
    </source>
</evidence>
<evidence type="ECO:0000256" key="1">
    <source>
        <dbReference type="SAM" id="MobiDB-lite"/>
    </source>
</evidence>
<feature type="compositionally biased region" description="Basic and acidic residues" evidence="1">
    <location>
        <begin position="1210"/>
        <end position="1257"/>
    </location>
</feature>
<feature type="region of interest" description="Disordered" evidence="1">
    <location>
        <begin position="1632"/>
        <end position="1651"/>
    </location>
</feature>
<dbReference type="Gene3D" id="2.20.100.10">
    <property type="entry name" value="Thrombospondin type-1 (TSP1) repeat"/>
    <property type="match status" value="1"/>
</dbReference>
<dbReference type="PROSITE" id="PS50092">
    <property type="entry name" value="TSP1"/>
    <property type="match status" value="1"/>
</dbReference>
<dbReference type="SMART" id="SM00198">
    <property type="entry name" value="SCP"/>
    <property type="match status" value="2"/>
</dbReference>
<feature type="compositionally biased region" description="Basic and acidic residues" evidence="1">
    <location>
        <begin position="153"/>
        <end position="163"/>
    </location>
</feature>
<proteinExistence type="predicted"/>
<dbReference type="SUPFAM" id="SSF55797">
    <property type="entry name" value="PR-1-like"/>
    <property type="match status" value="2"/>
</dbReference>
<feature type="signal peptide" evidence="2">
    <location>
        <begin position="1"/>
        <end position="21"/>
    </location>
</feature>